<evidence type="ECO:0008006" key="3">
    <source>
        <dbReference type="Google" id="ProtNLM"/>
    </source>
</evidence>
<dbReference type="EMBL" id="BARU01035266">
    <property type="protein sequence ID" value="GAH73093.1"/>
    <property type="molecule type" value="Genomic_DNA"/>
</dbReference>
<reference evidence="2" key="1">
    <citation type="journal article" date="2014" name="Front. Microbiol.">
        <title>High frequency of phylogenetically diverse reductive dehalogenase-homologous genes in deep subseafloor sedimentary metagenomes.</title>
        <authorList>
            <person name="Kawai M."/>
            <person name="Futagami T."/>
            <person name="Toyoda A."/>
            <person name="Takaki Y."/>
            <person name="Nishi S."/>
            <person name="Hori S."/>
            <person name="Arai W."/>
            <person name="Tsubouchi T."/>
            <person name="Morono Y."/>
            <person name="Uchiyama I."/>
            <person name="Ito T."/>
            <person name="Fujiyama A."/>
            <person name="Inagaki F."/>
            <person name="Takami H."/>
        </authorList>
    </citation>
    <scope>NUCLEOTIDE SEQUENCE</scope>
    <source>
        <strain evidence="2">Expedition CK06-06</strain>
    </source>
</reference>
<feature type="non-terminal residue" evidence="2">
    <location>
        <position position="1"/>
    </location>
</feature>
<accession>X1JTG5</accession>
<evidence type="ECO:0000313" key="2">
    <source>
        <dbReference type="EMBL" id="GAH73093.1"/>
    </source>
</evidence>
<dbReference type="NCBIfam" id="NF012200">
    <property type="entry name" value="choice_anch_D"/>
    <property type="match status" value="2"/>
</dbReference>
<feature type="non-terminal residue" evidence="2">
    <location>
        <position position="255"/>
    </location>
</feature>
<dbReference type="AlphaFoldDB" id="X1JTG5"/>
<organism evidence="2">
    <name type="scientific">marine sediment metagenome</name>
    <dbReference type="NCBI Taxonomy" id="412755"/>
    <lineage>
        <taxon>unclassified sequences</taxon>
        <taxon>metagenomes</taxon>
        <taxon>ecological metagenomes</taxon>
    </lineage>
</organism>
<protein>
    <recommendedName>
        <fullName evidence="3">BACON domain-containing protein</fullName>
    </recommendedName>
</protein>
<proteinExistence type="predicted"/>
<feature type="region of interest" description="Disordered" evidence="1">
    <location>
        <begin position="1"/>
        <end position="40"/>
    </location>
</feature>
<dbReference type="Gene3D" id="2.60.40.10">
    <property type="entry name" value="Immunoglobulins"/>
    <property type="match status" value="2"/>
</dbReference>
<dbReference type="InterPro" id="IPR013783">
    <property type="entry name" value="Ig-like_fold"/>
</dbReference>
<feature type="compositionally biased region" description="Polar residues" evidence="1">
    <location>
        <begin position="7"/>
        <end position="29"/>
    </location>
</feature>
<evidence type="ECO:0000256" key="1">
    <source>
        <dbReference type="SAM" id="MobiDB-lite"/>
    </source>
</evidence>
<comment type="caution">
    <text evidence="2">The sequence shown here is derived from an EMBL/GenBank/DDBJ whole genome shotgun (WGS) entry which is preliminary data.</text>
</comment>
<gene>
    <name evidence="2" type="ORF">S03H2_55231</name>
</gene>
<sequence length="255" mass="26658">VYFKPLSNGSHSGTLQASSANQPTASLSGTGEDPNPEIELTPPEGYNFGDVVVDTCSPEFNFTLTNVGTGTATGSVSLTGSNPVDFYITEGGGSFSLGANGQKSIKVKFCPTDLVPRYATLYANGSNCNDDSSSLSGTGVEPNPILSYSPTSINFGTHLQGWTDSSSFEVWNDGTGTLIYDVIEAIDWITLSGDTHSDSTGPNDKKTVTVNVINTGTMNGSYEENIEISSNGGLGNVTVSITIEEPEPKLTVSIL</sequence>
<name>X1JTG5_9ZZZZ</name>